<dbReference type="Proteomes" id="UP001551176">
    <property type="component" value="Unassembled WGS sequence"/>
</dbReference>
<proteinExistence type="predicted"/>
<evidence type="ECO:0000259" key="2">
    <source>
        <dbReference type="Pfam" id="PF02470"/>
    </source>
</evidence>
<evidence type="ECO:0000313" key="4">
    <source>
        <dbReference type="EMBL" id="MEU6820859.1"/>
    </source>
</evidence>
<protein>
    <submittedName>
        <fullName evidence="4">MCE family protein</fullName>
    </submittedName>
</protein>
<dbReference type="PANTHER" id="PTHR33371:SF18">
    <property type="entry name" value="MCE-FAMILY PROTEIN MCE3C"/>
    <property type="match status" value="1"/>
</dbReference>
<sequence>MKVTGVKRPGAKLLRLRRPRLKPIGERNPVAVALAGLLAMTLIGLLAYNAESLPLVGGGTRYTADFRDSVGLKAGDEVRIAGVRVGKVEDVALDGPKVKVTFEVKDAWIGDRSTVGIAIKTLLGAKYLAVDPLGSRKQDPGKRIPTGRTTSPYDVMEAFNGLSRTSGALDEDQLAKSFEVVSGAFENTPPHVRKAMKGLATLSRTISKRNDELSELLEGSDRFTKSLDGSKTQFERLLDNGNLLLEEVRHRRKAIHGLLTGARNLGTEISGLVDDNERQLGPTLTALDRVTDVLTKNKKNLDKALAAAGPYYRLVGNTLGNGRWMDGYLCGLVPKDYLPAATGAGAGADAGCMPPRPGGGR</sequence>
<keyword evidence="1" id="KW-0472">Membrane</keyword>
<feature type="transmembrane region" description="Helical" evidence="1">
    <location>
        <begin position="30"/>
        <end position="48"/>
    </location>
</feature>
<keyword evidence="1" id="KW-0812">Transmembrane</keyword>
<dbReference type="NCBIfam" id="TIGR00996">
    <property type="entry name" value="Mtu_fam_mce"/>
    <property type="match status" value="1"/>
</dbReference>
<evidence type="ECO:0000256" key="1">
    <source>
        <dbReference type="SAM" id="Phobius"/>
    </source>
</evidence>
<evidence type="ECO:0000259" key="3">
    <source>
        <dbReference type="Pfam" id="PF11887"/>
    </source>
</evidence>
<comment type="caution">
    <text evidence="4">The sequence shown here is derived from an EMBL/GenBank/DDBJ whole genome shotgun (WGS) entry which is preliminary data.</text>
</comment>
<evidence type="ECO:0000313" key="5">
    <source>
        <dbReference type="Proteomes" id="UP001551176"/>
    </source>
</evidence>
<dbReference type="PANTHER" id="PTHR33371">
    <property type="entry name" value="INTERMEMBRANE PHOSPHOLIPID TRANSPORT SYSTEM BINDING PROTEIN MLAD-RELATED"/>
    <property type="match status" value="1"/>
</dbReference>
<dbReference type="InterPro" id="IPR024516">
    <property type="entry name" value="Mce_C"/>
</dbReference>
<dbReference type="PRINTS" id="PR01782">
    <property type="entry name" value="MCEVIRFACTOR"/>
</dbReference>
<feature type="domain" description="Mce/MlaD" evidence="2">
    <location>
        <begin position="59"/>
        <end position="132"/>
    </location>
</feature>
<dbReference type="Pfam" id="PF11887">
    <property type="entry name" value="Mce4_CUP1"/>
    <property type="match status" value="1"/>
</dbReference>
<dbReference type="InterPro" id="IPR005693">
    <property type="entry name" value="Mce"/>
</dbReference>
<name>A0ABV3BIM9_9ACTN</name>
<dbReference type="InterPro" id="IPR052336">
    <property type="entry name" value="MlaD_Phospholipid_Transporter"/>
</dbReference>
<dbReference type="RefSeq" id="WP_359346724.1">
    <property type="nucleotide sequence ID" value="NZ_JBEYXV010000004.1"/>
</dbReference>
<feature type="domain" description="Mammalian cell entry C-terminal" evidence="3">
    <location>
        <begin position="139"/>
        <end position="312"/>
    </location>
</feature>
<dbReference type="InterPro" id="IPR003399">
    <property type="entry name" value="Mce/MlaD"/>
</dbReference>
<keyword evidence="1" id="KW-1133">Transmembrane helix</keyword>
<dbReference type="Pfam" id="PF02470">
    <property type="entry name" value="MlaD"/>
    <property type="match status" value="1"/>
</dbReference>
<gene>
    <name evidence="4" type="ORF">ABZ921_09535</name>
</gene>
<keyword evidence="5" id="KW-1185">Reference proteome</keyword>
<dbReference type="EMBL" id="JBEYXV010000004">
    <property type="protein sequence ID" value="MEU6820859.1"/>
    <property type="molecule type" value="Genomic_DNA"/>
</dbReference>
<accession>A0ABV3BIM9</accession>
<reference evidence="4 5" key="1">
    <citation type="submission" date="2024-06" db="EMBL/GenBank/DDBJ databases">
        <title>The Natural Products Discovery Center: Release of the First 8490 Sequenced Strains for Exploring Actinobacteria Biosynthetic Diversity.</title>
        <authorList>
            <person name="Kalkreuter E."/>
            <person name="Kautsar S.A."/>
            <person name="Yang D."/>
            <person name="Bader C.D."/>
            <person name="Teijaro C.N."/>
            <person name="Fluegel L."/>
            <person name="Davis C.M."/>
            <person name="Simpson J.R."/>
            <person name="Lauterbach L."/>
            <person name="Steele A.D."/>
            <person name="Gui C."/>
            <person name="Meng S."/>
            <person name="Li G."/>
            <person name="Viehrig K."/>
            <person name="Ye F."/>
            <person name="Su P."/>
            <person name="Kiefer A.F."/>
            <person name="Nichols A."/>
            <person name="Cepeda A.J."/>
            <person name="Yan W."/>
            <person name="Fan B."/>
            <person name="Jiang Y."/>
            <person name="Adhikari A."/>
            <person name="Zheng C.-J."/>
            <person name="Schuster L."/>
            <person name="Cowan T.M."/>
            <person name="Smanski M.J."/>
            <person name="Chevrette M.G."/>
            <person name="De Carvalho L.P.S."/>
            <person name="Shen B."/>
        </authorList>
    </citation>
    <scope>NUCLEOTIDE SEQUENCE [LARGE SCALE GENOMIC DNA]</scope>
    <source>
        <strain evidence="4 5">NPDC046838</strain>
    </source>
</reference>
<organism evidence="4 5">
    <name type="scientific">Streptomyces atriruber</name>
    <dbReference type="NCBI Taxonomy" id="545121"/>
    <lineage>
        <taxon>Bacteria</taxon>
        <taxon>Bacillati</taxon>
        <taxon>Actinomycetota</taxon>
        <taxon>Actinomycetes</taxon>
        <taxon>Kitasatosporales</taxon>
        <taxon>Streptomycetaceae</taxon>
        <taxon>Streptomyces</taxon>
    </lineage>
</organism>